<organism evidence="2 3">
    <name type="scientific">Schistocephalus solidus</name>
    <name type="common">Tapeworm</name>
    <dbReference type="NCBI Taxonomy" id="70667"/>
    <lineage>
        <taxon>Eukaryota</taxon>
        <taxon>Metazoa</taxon>
        <taxon>Spiralia</taxon>
        <taxon>Lophotrochozoa</taxon>
        <taxon>Platyhelminthes</taxon>
        <taxon>Cestoda</taxon>
        <taxon>Eucestoda</taxon>
        <taxon>Diphyllobothriidea</taxon>
        <taxon>Diphyllobothriidae</taxon>
        <taxon>Schistocephalus</taxon>
    </lineage>
</organism>
<reference evidence="2 3" key="1">
    <citation type="submission" date="2018-11" db="EMBL/GenBank/DDBJ databases">
        <authorList>
            <consortium name="Pathogen Informatics"/>
        </authorList>
    </citation>
    <scope>NUCLEOTIDE SEQUENCE [LARGE SCALE GENOMIC DNA]</scope>
    <source>
        <strain evidence="2 3">NST_G2</strain>
    </source>
</reference>
<evidence type="ECO:0000259" key="1">
    <source>
        <dbReference type="PROSITE" id="PS50853"/>
    </source>
</evidence>
<dbReference type="SUPFAM" id="SSF49265">
    <property type="entry name" value="Fibronectin type III"/>
    <property type="match status" value="1"/>
</dbReference>
<dbReference type="Proteomes" id="UP000275846">
    <property type="component" value="Unassembled WGS sequence"/>
</dbReference>
<evidence type="ECO:0000313" key="3">
    <source>
        <dbReference type="Proteomes" id="UP000275846"/>
    </source>
</evidence>
<sequence length="293" mass="31179">MVSATATVSLHTQTTVVANCWVKDVWPGVATCILSGLKDFTLYDVLVKVCICPKDALHLDCLRDAWCSEFARVGKRTLPGVPDSATVVRVQSRRKNSLSVYWTNPTATHGVLSSSKAVAILNDKTEGTCSGIPEDTSPTSCSLNGLKAFTNYTVRVHICVYPVEEEPGYWAGDGCSSNSPIVKQTLPGEVSWLNPDATHGPLANVAAICFWQGKKLATCQADILPGQAVICTPTKLMDFEDYAILVEFCVAPAQAGFEDGCDGGGGCSRTPTILGSTLPGGKAFIPPRILHLS</sequence>
<dbReference type="EMBL" id="UYSU01047330">
    <property type="protein sequence ID" value="VDM05787.1"/>
    <property type="molecule type" value="Genomic_DNA"/>
</dbReference>
<protein>
    <recommendedName>
        <fullName evidence="1">Fibronectin type-III domain-containing protein</fullName>
    </recommendedName>
</protein>
<feature type="domain" description="Fibronectin type-III" evidence="1">
    <location>
        <begin position="81"/>
        <end position="188"/>
    </location>
</feature>
<dbReference type="OrthoDB" id="6273703at2759"/>
<accession>A0A3P7DME1</accession>
<dbReference type="Gene3D" id="2.60.40.10">
    <property type="entry name" value="Immunoglobulins"/>
    <property type="match status" value="1"/>
</dbReference>
<dbReference type="Pfam" id="PF00041">
    <property type="entry name" value="fn3"/>
    <property type="match status" value="1"/>
</dbReference>
<dbReference type="InterPro" id="IPR036116">
    <property type="entry name" value="FN3_sf"/>
</dbReference>
<dbReference type="PROSITE" id="PS50853">
    <property type="entry name" value="FN3"/>
    <property type="match status" value="1"/>
</dbReference>
<dbReference type="CDD" id="cd00063">
    <property type="entry name" value="FN3"/>
    <property type="match status" value="1"/>
</dbReference>
<proteinExistence type="predicted"/>
<evidence type="ECO:0000313" key="2">
    <source>
        <dbReference type="EMBL" id="VDM05787.1"/>
    </source>
</evidence>
<dbReference type="AlphaFoldDB" id="A0A3P7DME1"/>
<name>A0A3P7DME1_SCHSO</name>
<dbReference type="InterPro" id="IPR003961">
    <property type="entry name" value="FN3_dom"/>
</dbReference>
<keyword evidence="3" id="KW-1185">Reference proteome</keyword>
<dbReference type="InterPro" id="IPR013783">
    <property type="entry name" value="Ig-like_fold"/>
</dbReference>
<gene>
    <name evidence="2" type="ORF">SSLN_LOCUS19401</name>
</gene>